<keyword evidence="2" id="KW-1185">Reference proteome</keyword>
<evidence type="ECO:0000313" key="2">
    <source>
        <dbReference type="Proteomes" id="UP000325433"/>
    </source>
</evidence>
<sequence>MDSLGLSRSTQQFKLCSLGPIPSLPPLRYLRSWILRKPSLTTTGATLKNVQMKQTVRLYATIPIILVKYSTVAVISWGCIPSSAHYLRNSAYTYIPLR</sequence>
<accession>A0A5N6W8G1</accession>
<reference evidence="2" key="1">
    <citation type="submission" date="2019-04" db="EMBL/GenBank/DDBJ databases">
        <title>Friends and foes A comparative genomics studyof 23 Aspergillus species from section Flavi.</title>
        <authorList>
            <consortium name="DOE Joint Genome Institute"/>
            <person name="Kjaerbolling I."/>
            <person name="Vesth T."/>
            <person name="Frisvad J.C."/>
            <person name="Nybo J.L."/>
            <person name="Theobald S."/>
            <person name="Kildgaard S."/>
            <person name="Isbrandt T."/>
            <person name="Kuo A."/>
            <person name="Sato A."/>
            <person name="Lyhne E.K."/>
            <person name="Kogle M.E."/>
            <person name="Wiebenga A."/>
            <person name="Kun R.S."/>
            <person name="Lubbers R.J."/>
            <person name="Makela M.R."/>
            <person name="Barry K."/>
            <person name="Chovatia M."/>
            <person name="Clum A."/>
            <person name="Daum C."/>
            <person name="Haridas S."/>
            <person name="He G."/>
            <person name="LaButti K."/>
            <person name="Lipzen A."/>
            <person name="Mondo S."/>
            <person name="Riley R."/>
            <person name="Salamov A."/>
            <person name="Simmons B.A."/>
            <person name="Magnuson J.K."/>
            <person name="Henrissat B."/>
            <person name="Mortensen U.H."/>
            <person name="Larsen T.O."/>
            <person name="Devries R.P."/>
            <person name="Grigoriev I.V."/>
            <person name="Machida M."/>
            <person name="Baker S.E."/>
            <person name="Andersen M.R."/>
        </authorList>
    </citation>
    <scope>NUCLEOTIDE SEQUENCE [LARGE SCALE GENOMIC DNA]</scope>
    <source>
        <strain evidence="2">CBS 130015</strain>
    </source>
</reference>
<proteinExistence type="predicted"/>
<dbReference type="Proteomes" id="UP000325433">
    <property type="component" value="Unassembled WGS sequence"/>
</dbReference>
<dbReference type="AlphaFoldDB" id="A0A5N6W8G1"/>
<dbReference type="EMBL" id="ML738304">
    <property type="protein sequence ID" value="KAE8316818.1"/>
    <property type="molecule type" value="Genomic_DNA"/>
</dbReference>
<organism evidence="1 2">
    <name type="scientific">Aspergillus transmontanensis</name>
    <dbReference type="NCBI Taxonomy" id="1034304"/>
    <lineage>
        <taxon>Eukaryota</taxon>
        <taxon>Fungi</taxon>
        <taxon>Dikarya</taxon>
        <taxon>Ascomycota</taxon>
        <taxon>Pezizomycotina</taxon>
        <taxon>Eurotiomycetes</taxon>
        <taxon>Eurotiomycetidae</taxon>
        <taxon>Eurotiales</taxon>
        <taxon>Aspergillaceae</taxon>
        <taxon>Aspergillus</taxon>
        <taxon>Aspergillus subgen. Circumdati</taxon>
    </lineage>
</organism>
<gene>
    <name evidence="1" type="ORF">BDV41DRAFT_73052</name>
</gene>
<protein>
    <submittedName>
        <fullName evidence="1">Uncharacterized protein</fullName>
    </submittedName>
</protein>
<evidence type="ECO:0000313" key="1">
    <source>
        <dbReference type="EMBL" id="KAE8316818.1"/>
    </source>
</evidence>
<name>A0A5N6W8G1_9EURO</name>